<dbReference type="Gene3D" id="2.40.160.50">
    <property type="entry name" value="membrane protein fhac: a member of the omp85/tpsb transporter family"/>
    <property type="match status" value="1"/>
</dbReference>
<evidence type="ECO:0000256" key="5">
    <source>
        <dbReference type="ARBA" id="ARBA00022737"/>
    </source>
</evidence>
<protein>
    <recommendedName>
        <fullName evidence="8">POTRA domain-containing protein</fullName>
    </recommendedName>
</protein>
<keyword evidence="4" id="KW-0732">Signal</keyword>
<evidence type="ECO:0000256" key="2">
    <source>
        <dbReference type="ARBA" id="ARBA00022452"/>
    </source>
</evidence>
<accession>A0A0F9FKD5</accession>
<evidence type="ECO:0000256" key="6">
    <source>
        <dbReference type="ARBA" id="ARBA00023136"/>
    </source>
</evidence>
<feature type="domain" description="POTRA" evidence="8">
    <location>
        <begin position="205"/>
        <end position="283"/>
    </location>
</feature>
<dbReference type="InterPro" id="IPR034746">
    <property type="entry name" value="POTRA"/>
</dbReference>
<gene>
    <name evidence="9" type="ORF">LCGC14_1940660</name>
</gene>
<evidence type="ECO:0000256" key="4">
    <source>
        <dbReference type="ARBA" id="ARBA00022729"/>
    </source>
</evidence>
<dbReference type="PANTHER" id="PTHR12815">
    <property type="entry name" value="SORTING AND ASSEMBLY MACHINERY SAMM50 PROTEIN FAMILY MEMBER"/>
    <property type="match status" value="1"/>
</dbReference>
<dbReference type="InterPro" id="IPR010827">
    <property type="entry name" value="BamA/TamA_POTRA"/>
</dbReference>
<comment type="subcellular location">
    <subcellularLocation>
        <location evidence="1">Membrane</location>
    </subcellularLocation>
</comment>
<dbReference type="AlphaFoldDB" id="A0A0F9FKD5"/>
<comment type="caution">
    <text evidence="9">The sequence shown here is derived from an EMBL/GenBank/DDBJ whole genome shotgun (WGS) entry which is preliminary data.</text>
</comment>
<dbReference type="PROSITE" id="PS51779">
    <property type="entry name" value="POTRA"/>
    <property type="match status" value="3"/>
</dbReference>
<dbReference type="NCBIfam" id="TIGR03303">
    <property type="entry name" value="OM_YaeT"/>
    <property type="match status" value="1"/>
</dbReference>
<organism evidence="9">
    <name type="scientific">marine sediment metagenome</name>
    <dbReference type="NCBI Taxonomy" id="412755"/>
    <lineage>
        <taxon>unclassified sequences</taxon>
        <taxon>metagenomes</taxon>
        <taxon>ecological metagenomes</taxon>
    </lineage>
</organism>
<keyword evidence="6" id="KW-0472">Membrane</keyword>
<proteinExistence type="predicted"/>
<evidence type="ECO:0000256" key="3">
    <source>
        <dbReference type="ARBA" id="ARBA00022692"/>
    </source>
</evidence>
<dbReference type="GO" id="GO:0071709">
    <property type="term" value="P:membrane assembly"/>
    <property type="evidence" value="ECO:0007669"/>
    <property type="project" value="InterPro"/>
</dbReference>
<keyword evidence="3" id="KW-0812">Transmembrane</keyword>
<feature type="domain" description="POTRA" evidence="8">
    <location>
        <begin position="116"/>
        <end position="202"/>
    </location>
</feature>
<evidence type="ECO:0000259" key="8">
    <source>
        <dbReference type="PROSITE" id="PS51779"/>
    </source>
</evidence>
<evidence type="ECO:0000256" key="1">
    <source>
        <dbReference type="ARBA" id="ARBA00004370"/>
    </source>
</evidence>
<dbReference type="InterPro" id="IPR039910">
    <property type="entry name" value="D15-like"/>
</dbReference>
<sequence>TVSYLKDIYYRIYRRKEIGKWQDKSTKELGFRMTGKSKPLLIGGFTQLFDDDELKEGLSMSTGSILNIFKIRNDLERMENLYKEKNYQNVKISYEVLPLKRNQADLEFTIIEGGKVRIKRITFEGNSVFTDKKLKKVMKTSEKGYFSWLTSSGELNQEDLTQDIAKIAAFYHNAGYIRARVGEPEIRYEDAWIYLTLKIHEGPRFKVGKVDIKGDLLLPAEQLGTHLKIKEEKFFNREVVRKDITALTDLYSDKGYAYAEISPTTDRDLKKLTVDITYEIKKGKRVYFENIVISGNRKTRDKVIRRELDVYEQEYFSGKRLKRSVRNLYRLDFFEDIKVNTTKGSADDKINLKIEVTEKPTGTFSIGGGYSTVNQLFGTASISQRNLFGRGQIVSLNSEVGARSTKYEFSFTEPWLFDIPLSAGLDLYNWDRDYITYEKNSFGGGIRLGYRVYDFTRAYISYIYDIGDISNIDDDAASSIKEMEGTNIKSSVSSSLRYDSRNRIFNPTEGSEHRISAEYAGFGGDIGFTKYLAETGWYFPLFLKTVGFIHGEAGYVTQNGDGKLPDWERFYLGGINSLRGFDWREVHTEDKNGDAIGGNKYIQVNIEYLIPLFEKAGIFGVIFYDTGNVYGDDESIDFADLRQTAGFGFRWFSPVGPIRLEYGYILDPREGESTGGRWEFAVGTAF</sequence>
<dbReference type="PIRSF" id="PIRSF006076">
    <property type="entry name" value="OM_assembly_OMP85"/>
    <property type="match status" value="1"/>
</dbReference>
<reference evidence="9" key="1">
    <citation type="journal article" date="2015" name="Nature">
        <title>Complex archaea that bridge the gap between prokaryotes and eukaryotes.</title>
        <authorList>
            <person name="Spang A."/>
            <person name="Saw J.H."/>
            <person name="Jorgensen S.L."/>
            <person name="Zaremba-Niedzwiedzka K."/>
            <person name="Martijn J."/>
            <person name="Lind A.E."/>
            <person name="van Eijk R."/>
            <person name="Schleper C."/>
            <person name="Guy L."/>
            <person name="Ettema T.J."/>
        </authorList>
    </citation>
    <scope>NUCLEOTIDE SEQUENCE</scope>
</reference>
<evidence type="ECO:0000313" key="9">
    <source>
        <dbReference type="EMBL" id="KKL86844.1"/>
    </source>
</evidence>
<dbReference type="PANTHER" id="PTHR12815:SF23">
    <property type="entry name" value="OUTER MEMBRANE PROTEIN ASSEMBLY FACTOR BAMA"/>
    <property type="match status" value="1"/>
</dbReference>
<evidence type="ECO:0000256" key="7">
    <source>
        <dbReference type="ARBA" id="ARBA00023237"/>
    </source>
</evidence>
<keyword evidence="2" id="KW-1134">Transmembrane beta strand</keyword>
<feature type="domain" description="POTRA" evidence="8">
    <location>
        <begin position="286"/>
        <end position="359"/>
    </location>
</feature>
<dbReference type="EMBL" id="LAZR01020999">
    <property type="protein sequence ID" value="KKL86844.1"/>
    <property type="molecule type" value="Genomic_DNA"/>
</dbReference>
<keyword evidence="7" id="KW-0998">Cell outer membrane</keyword>
<dbReference type="Gene3D" id="3.10.20.310">
    <property type="entry name" value="membrane protein fhac"/>
    <property type="match status" value="4"/>
</dbReference>
<dbReference type="InterPro" id="IPR000184">
    <property type="entry name" value="Bac_surfAg_D15"/>
</dbReference>
<dbReference type="Pfam" id="PF01103">
    <property type="entry name" value="Omp85"/>
    <property type="match status" value="1"/>
</dbReference>
<dbReference type="GO" id="GO:0019867">
    <property type="term" value="C:outer membrane"/>
    <property type="evidence" value="ECO:0007669"/>
    <property type="project" value="InterPro"/>
</dbReference>
<dbReference type="InterPro" id="IPR023707">
    <property type="entry name" value="OM_assembly_BamA"/>
</dbReference>
<dbReference type="Pfam" id="PF07244">
    <property type="entry name" value="POTRA"/>
    <property type="match status" value="4"/>
</dbReference>
<name>A0A0F9FKD5_9ZZZZ</name>
<keyword evidence="5" id="KW-0677">Repeat</keyword>
<feature type="non-terminal residue" evidence="9">
    <location>
        <position position="1"/>
    </location>
</feature>